<evidence type="ECO:0000313" key="4">
    <source>
        <dbReference type="EMBL" id="MCL1143192.1"/>
    </source>
</evidence>
<protein>
    <submittedName>
        <fullName evidence="4">Sugar kinase</fullName>
    </submittedName>
</protein>
<dbReference type="GO" id="GO:0016301">
    <property type="term" value="F:kinase activity"/>
    <property type="evidence" value="ECO:0007669"/>
    <property type="project" value="UniProtKB-KW"/>
</dbReference>
<dbReference type="PANTHER" id="PTHR10584">
    <property type="entry name" value="SUGAR KINASE"/>
    <property type="match status" value="1"/>
</dbReference>
<keyword evidence="5" id="KW-1185">Reference proteome</keyword>
<keyword evidence="1" id="KW-0808">Transferase</keyword>
<proteinExistence type="predicted"/>
<keyword evidence="2 4" id="KW-0418">Kinase</keyword>
<dbReference type="Gene3D" id="3.40.1190.20">
    <property type="match status" value="1"/>
</dbReference>
<dbReference type="Proteomes" id="UP001139333">
    <property type="component" value="Unassembled WGS sequence"/>
</dbReference>
<feature type="domain" description="Carbohydrate kinase PfkB" evidence="3">
    <location>
        <begin position="1"/>
        <end position="299"/>
    </location>
</feature>
<dbReference type="InterPro" id="IPR029056">
    <property type="entry name" value="Ribokinase-like"/>
</dbReference>
<dbReference type="CDD" id="cd01166">
    <property type="entry name" value="KdgK"/>
    <property type="match status" value="1"/>
</dbReference>
<accession>A0A9X2CIM8</accession>
<evidence type="ECO:0000259" key="3">
    <source>
        <dbReference type="Pfam" id="PF00294"/>
    </source>
</evidence>
<organism evidence="4 5">
    <name type="scientific">Shewanella gaetbuli</name>
    <dbReference type="NCBI Taxonomy" id="220752"/>
    <lineage>
        <taxon>Bacteria</taxon>
        <taxon>Pseudomonadati</taxon>
        <taxon>Pseudomonadota</taxon>
        <taxon>Gammaproteobacteria</taxon>
        <taxon>Alteromonadales</taxon>
        <taxon>Shewanellaceae</taxon>
        <taxon>Shewanella</taxon>
    </lineage>
</organism>
<dbReference type="Pfam" id="PF00294">
    <property type="entry name" value="PfkB"/>
    <property type="match status" value="1"/>
</dbReference>
<sequence>MKSIVAIGECMMELIPHGESQFIKGYAGDTYNALVYAKRFAPQLTCEFFTAIGQDPMSHDMTTKWHSEGVDSSKVFQLNHATIGVYSINVDEHGERSFSYWRKHSAATQMLSEKSVDDIVNHLSSAELIFYSGISLGILSDSDKAKLMTSLAILRQQGVKVAFDPNYRQAMWRDVDHATHWLIEAYRGCDIALPGIEEHSHLFNQQTAQQISQFCTDLGSQEVIVKAGEQGTYGYSTGEMVAHIPFKPAPVQVDSTAAGDSFAGTYLAARAVGHNIEQAINKACFIAGEVVQFKGAILPQTHYNALINQ</sequence>
<dbReference type="GO" id="GO:0005829">
    <property type="term" value="C:cytosol"/>
    <property type="evidence" value="ECO:0007669"/>
    <property type="project" value="TreeGrafter"/>
</dbReference>
<dbReference type="InterPro" id="IPR011611">
    <property type="entry name" value="PfkB_dom"/>
</dbReference>
<reference evidence="4" key="1">
    <citation type="submission" date="2022-01" db="EMBL/GenBank/DDBJ databases">
        <title>Whole genome-based taxonomy of the Shewanellaceae.</title>
        <authorList>
            <person name="Martin-Rodriguez A.J."/>
        </authorList>
    </citation>
    <scope>NUCLEOTIDE SEQUENCE</scope>
    <source>
        <strain evidence="4">DSM 16422</strain>
    </source>
</reference>
<name>A0A9X2CIM8_9GAMM</name>
<dbReference type="PANTHER" id="PTHR10584:SF166">
    <property type="entry name" value="RIBOKINASE"/>
    <property type="match status" value="1"/>
</dbReference>
<dbReference type="AlphaFoldDB" id="A0A9X2CIM8"/>
<evidence type="ECO:0000256" key="1">
    <source>
        <dbReference type="ARBA" id="ARBA00022679"/>
    </source>
</evidence>
<dbReference type="SUPFAM" id="SSF53613">
    <property type="entry name" value="Ribokinase-like"/>
    <property type="match status" value="1"/>
</dbReference>
<evidence type="ECO:0000256" key="2">
    <source>
        <dbReference type="ARBA" id="ARBA00022777"/>
    </source>
</evidence>
<dbReference type="EMBL" id="JAKIKP010000007">
    <property type="protein sequence ID" value="MCL1143192.1"/>
    <property type="molecule type" value="Genomic_DNA"/>
</dbReference>
<comment type="caution">
    <text evidence="4">The sequence shown here is derived from an EMBL/GenBank/DDBJ whole genome shotgun (WGS) entry which is preliminary data.</text>
</comment>
<gene>
    <name evidence="4" type="ORF">L2672_10840</name>
</gene>
<dbReference type="RefSeq" id="WP_248995872.1">
    <property type="nucleotide sequence ID" value="NZ_JAKIKP010000007.1"/>
</dbReference>
<evidence type="ECO:0000313" key="5">
    <source>
        <dbReference type="Proteomes" id="UP001139333"/>
    </source>
</evidence>